<dbReference type="AlphaFoldDB" id="A0A9Q1IXD7"/>
<gene>
    <name evidence="1" type="ORF">SKAU_G00192170</name>
</gene>
<protein>
    <submittedName>
        <fullName evidence="1">Uncharacterized protein</fullName>
    </submittedName>
</protein>
<sequence>MRCKAGMSGSELWLDFEFIRSQEGAVICQHDQLLRDVRKTLKSVSVQVGQMGSQVSQLSTSLPPPVPAAPPSSPISVCSLLLRRFSRSENPAFPIRNATTVIWGDAGVS</sequence>
<accession>A0A9Q1IXD7</accession>
<comment type="caution">
    <text evidence="1">The sequence shown here is derived from an EMBL/GenBank/DDBJ whole genome shotgun (WGS) entry which is preliminary data.</text>
</comment>
<organism evidence="1 2">
    <name type="scientific">Synaphobranchus kaupii</name>
    <name type="common">Kaup's arrowtooth eel</name>
    <dbReference type="NCBI Taxonomy" id="118154"/>
    <lineage>
        <taxon>Eukaryota</taxon>
        <taxon>Metazoa</taxon>
        <taxon>Chordata</taxon>
        <taxon>Craniata</taxon>
        <taxon>Vertebrata</taxon>
        <taxon>Euteleostomi</taxon>
        <taxon>Actinopterygii</taxon>
        <taxon>Neopterygii</taxon>
        <taxon>Teleostei</taxon>
        <taxon>Anguilliformes</taxon>
        <taxon>Synaphobranchidae</taxon>
        <taxon>Synaphobranchus</taxon>
    </lineage>
</organism>
<dbReference type="Proteomes" id="UP001152622">
    <property type="component" value="Chromosome 6"/>
</dbReference>
<reference evidence="1" key="1">
    <citation type="journal article" date="2023" name="Science">
        <title>Genome structures resolve the early diversification of teleost fishes.</title>
        <authorList>
            <person name="Parey E."/>
            <person name="Louis A."/>
            <person name="Montfort J."/>
            <person name="Bouchez O."/>
            <person name="Roques C."/>
            <person name="Iampietro C."/>
            <person name="Lluch J."/>
            <person name="Castinel A."/>
            <person name="Donnadieu C."/>
            <person name="Desvignes T."/>
            <person name="Floi Bucao C."/>
            <person name="Jouanno E."/>
            <person name="Wen M."/>
            <person name="Mejri S."/>
            <person name="Dirks R."/>
            <person name="Jansen H."/>
            <person name="Henkel C."/>
            <person name="Chen W.J."/>
            <person name="Zahm M."/>
            <person name="Cabau C."/>
            <person name="Klopp C."/>
            <person name="Thompson A.W."/>
            <person name="Robinson-Rechavi M."/>
            <person name="Braasch I."/>
            <person name="Lecointre G."/>
            <person name="Bobe J."/>
            <person name="Postlethwait J.H."/>
            <person name="Berthelot C."/>
            <person name="Roest Crollius H."/>
            <person name="Guiguen Y."/>
        </authorList>
    </citation>
    <scope>NUCLEOTIDE SEQUENCE</scope>
    <source>
        <strain evidence="1">WJC10195</strain>
    </source>
</reference>
<keyword evidence="2" id="KW-1185">Reference proteome</keyword>
<name>A0A9Q1IXD7_SYNKA</name>
<proteinExistence type="predicted"/>
<evidence type="ECO:0000313" key="1">
    <source>
        <dbReference type="EMBL" id="KAJ8356423.1"/>
    </source>
</evidence>
<evidence type="ECO:0000313" key="2">
    <source>
        <dbReference type="Proteomes" id="UP001152622"/>
    </source>
</evidence>
<dbReference type="EMBL" id="JAINUF010000006">
    <property type="protein sequence ID" value="KAJ8356423.1"/>
    <property type="molecule type" value="Genomic_DNA"/>
</dbReference>